<dbReference type="EMBL" id="CM044705">
    <property type="protein sequence ID" value="KAI5662801.1"/>
    <property type="molecule type" value="Genomic_DNA"/>
</dbReference>
<proteinExistence type="predicted"/>
<evidence type="ECO:0000313" key="2">
    <source>
        <dbReference type="Proteomes" id="UP001060085"/>
    </source>
</evidence>
<protein>
    <submittedName>
        <fullName evidence="1">Uncharacterized protein</fullName>
    </submittedName>
</protein>
<reference evidence="2" key="1">
    <citation type="journal article" date="2023" name="Nat. Plants">
        <title>Single-cell RNA sequencing provides a high-resolution roadmap for understanding the multicellular compartmentation of specialized metabolism.</title>
        <authorList>
            <person name="Sun S."/>
            <person name="Shen X."/>
            <person name="Li Y."/>
            <person name="Li Y."/>
            <person name="Wang S."/>
            <person name="Li R."/>
            <person name="Zhang H."/>
            <person name="Shen G."/>
            <person name="Guo B."/>
            <person name="Wei J."/>
            <person name="Xu J."/>
            <person name="St-Pierre B."/>
            <person name="Chen S."/>
            <person name="Sun C."/>
        </authorList>
    </citation>
    <scope>NUCLEOTIDE SEQUENCE [LARGE SCALE GENOMIC DNA]</scope>
</reference>
<gene>
    <name evidence="1" type="ORF">M9H77_22124</name>
</gene>
<accession>A0ACC0AQ01</accession>
<comment type="caution">
    <text evidence="1">The sequence shown here is derived from an EMBL/GenBank/DDBJ whole genome shotgun (WGS) entry which is preliminary data.</text>
</comment>
<sequence>MSMPLKEHDYIGFSEVPSMENSEKTNVSLGDNDRKDKGLNLKATELRLGLPGSESPERETGHGVEDKNGYSLGALKGLVSGAKRGFSDTINAGSGKWVFSGSGGSEADLAKAGGLFSPRGVNGASKTLGVSGAESNTQQSFMASNVGKEAVPQSPKPAQEKKPSAPTTGHGVGPAAKAQVVGWPPIRSYRKNSMITNPPKTDEDVDAKLGTSCLYVKVSMDGAPYLRKVDLKIYTSYKDLSSALEKMFSCFTIGQCGSHGAHIRDGLSESRLMDLLHGSEYVLTYEDKDGDWMLVGDVPWEMFTGSCKRMRIMKSSDAIGLAPRAMEKCKSRT</sequence>
<keyword evidence="2" id="KW-1185">Reference proteome</keyword>
<dbReference type="Proteomes" id="UP001060085">
    <property type="component" value="Linkage Group LG05"/>
</dbReference>
<evidence type="ECO:0000313" key="1">
    <source>
        <dbReference type="EMBL" id="KAI5662801.1"/>
    </source>
</evidence>
<organism evidence="1 2">
    <name type="scientific">Catharanthus roseus</name>
    <name type="common">Madagascar periwinkle</name>
    <name type="synonym">Vinca rosea</name>
    <dbReference type="NCBI Taxonomy" id="4058"/>
    <lineage>
        <taxon>Eukaryota</taxon>
        <taxon>Viridiplantae</taxon>
        <taxon>Streptophyta</taxon>
        <taxon>Embryophyta</taxon>
        <taxon>Tracheophyta</taxon>
        <taxon>Spermatophyta</taxon>
        <taxon>Magnoliopsida</taxon>
        <taxon>eudicotyledons</taxon>
        <taxon>Gunneridae</taxon>
        <taxon>Pentapetalae</taxon>
        <taxon>asterids</taxon>
        <taxon>lamiids</taxon>
        <taxon>Gentianales</taxon>
        <taxon>Apocynaceae</taxon>
        <taxon>Rauvolfioideae</taxon>
        <taxon>Vinceae</taxon>
        <taxon>Catharanthinae</taxon>
        <taxon>Catharanthus</taxon>
    </lineage>
</organism>
<name>A0ACC0AQ01_CATRO</name>